<dbReference type="InterPro" id="IPR006258">
    <property type="entry name" value="Lipoamide_DH"/>
</dbReference>
<name>A0A956NGK9_UNCEI</name>
<dbReference type="InterPro" id="IPR050151">
    <property type="entry name" value="Class-I_Pyr_Nuc-Dis_Oxidored"/>
</dbReference>
<gene>
    <name evidence="18" type="primary">lpdA</name>
    <name evidence="18" type="ORF">KDA27_14620</name>
</gene>
<keyword evidence="9" id="KW-1015">Disulfide bond</keyword>
<evidence type="ECO:0000256" key="1">
    <source>
        <dbReference type="ARBA" id="ARBA00004496"/>
    </source>
</evidence>
<accession>A0A956NGK9</accession>
<keyword evidence="7 15" id="KW-0560">Oxidoreductase</keyword>
<evidence type="ECO:0000313" key="19">
    <source>
        <dbReference type="Proteomes" id="UP000739538"/>
    </source>
</evidence>
<dbReference type="PRINTS" id="PR00368">
    <property type="entry name" value="FADPNR"/>
</dbReference>
<evidence type="ECO:0000259" key="16">
    <source>
        <dbReference type="Pfam" id="PF02852"/>
    </source>
</evidence>
<feature type="binding site" evidence="13">
    <location>
        <position position="205"/>
    </location>
    <ligand>
        <name>NAD(+)</name>
        <dbReference type="ChEBI" id="CHEBI:57540"/>
    </ligand>
</feature>
<dbReference type="PROSITE" id="PS00076">
    <property type="entry name" value="PYRIDINE_REDOX_1"/>
    <property type="match status" value="1"/>
</dbReference>
<dbReference type="AlphaFoldDB" id="A0A956NGK9"/>
<dbReference type="SUPFAM" id="SSF55424">
    <property type="entry name" value="FAD/NAD-linked reductases, dimerisation (C-terminal) domain"/>
    <property type="match status" value="1"/>
</dbReference>
<feature type="binding site" evidence="13">
    <location>
        <position position="313"/>
    </location>
    <ligand>
        <name>FAD</name>
        <dbReference type="ChEBI" id="CHEBI:57692"/>
    </ligand>
</feature>
<comment type="subcellular location">
    <subcellularLocation>
        <location evidence="1">Cytoplasm</location>
    </subcellularLocation>
</comment>
<dbReference type="Gene3D" id="3.30.390.30">
    <property type="match status" value="1"/>
</dbReference>
<dbReference type="GO" id="GO:0005737">
    <property type="term" value="C:cytoplasm"/>
    <property type="evidence" value="ECO:0007669"/>
    <property type="project" value="UniProtKB-SubCell"/>
</dbReference>
<dbReference type="EC" id="1.8.1.4" evidence="3 15"/>
<feature type="disulfide bond" description="Redox-active" evidence="14">
    <location>
        <begin position="44"/>
        <end position="49"/>
    </location>
</feature>
<evidence type="ECO:0000256" key="8">
    <source>
        <dbReference type="ARBA" id="ARBA00023027"/>
    </source>
</evidence>
<dbReference type="PANTHER" id="PTHR22912:SF217">
    <property type="entry name" value="DIHYDROLIPOYL DEHYDROGENASE"/>
    <property type="match status" value="1"/>
</dbReference>
<dbReference type="PANTHER" id="PTHR22912">
    <property type="entry name" value="DISULFIDE OXIDOREDUCTASE"/>
    <property type="match status" value="1"/>
</dbReference>
<reference evidence="18" key="1">
    <citation type="submission" date="2020-04" db="EMBL/GenBank/DDBJ databases">
        <authorList>
            <person name="Zhang T."/>
        </authorList>
    </citation>
    <scope>NUCLEOTIDE SEQUENCE</scope>
    <source>
        <strain evidence="18">HKST-UBA02</strain>
    </source>
</reference>
<dbReference type="InterPro" id="IPR012999">
    <property type="entry name" value="Pyr_OxRdtase_I_AS"/>
</dbReference>
<evidence type="ECO:0000256" key="14">
    <source>
        <dbReference type="PIRSR" id="PIRSR000350-4"/>
    </source>
</evidence>
<dbReference type="NCBIfam" id="TIGR01350">
    <property type="entry name" value="lipoamide_DH"/>
    <property type="match status" value="1"/>
</dbReference>
<comment type="cofactor">
    <cofactor evidence="13 15">
        <name>FAD</name>
        <dbReference type="ChEBI" id="CHEBI:57692"/>
    </cofactor>
    <text evidence="13 15">Binds 1 FAD per subunit.</text>
</comment>
<keyword evidence="5 15" id="KW-0285">Flavoprotein</keyword>
<evidence type="ECO:0000256" key="9">
    <source>
        <dbReference type="ARBA" id="ARBA00023157"/>
    </source>
</evidence>
<organism evidence="18 19">
    <name type="scientific">Eiseniibacteriota bacterium</name>
    <dbReference type="NCBI Taxonomy" id="2212470"/>
    <lineage>
        <taxon>Bacteria</taxon>
        <taxon>Candidatus Eiseniibacteriota</taxon>
    </lineage>
</organism>
<feature type="binding site" evidence="13">
    <location>
        <begin position="182"/>
        <end position="189"/>
    </location>
    <ligand>
        <name>NAD(+)</name>
        <dbReference type="ChEBI" id="CHEBI:57540"/>
    </ligand>
</feature>
<keyword evidence="13" id="KW-0547">Nucleotide-binding</keyword>
<sequence length="467" mass="49870">MAKADHWQVAVVGGGPGGYVAGIRSAQLGLKTVVVESQHLGGICLNWGCIPTKALLKNAEVYDHVRHGDFWGIEAKGLSLDFERVVSRSREVADQLSKGVAFLLKKYKSDVIDGYAKLTAPGTLEVSLPDGTKKTITADNIILATGARARQLPFAKCDGEKILTSREAMVLKKVPKSLLVIGAGAIGMEFAYLYHSFGAEVTVVEMQDRLLPIEDHEVSKELARIYKKKKMNLHLSASVEKLEATKKGVSAVIKTAKGSETVEAEVCLVAIGVQGNVENLGLETVGVEVERGHIKVDKKTYATNVPGIYAIGDVIGAPWLAHVASHEGIICVEQIAGHDHPPMDYGKVPGCTYCQPQVASVGLTEQAAKEQGIEIKVGKFPFRASGKSLAIGETDGFVKVIYDAKYGGLLGAHIIGSEATEMIAEFGLGLTLETTFEEVLDTIHAHPTLSEASADATGVAWDRSVAF</sequence>
<evidence type="ECO:0000256" key="5">
    <source>
        <dbReference type="ARBA" id="ARBA00022630"/>
    </source>
</evidence>
<feature type="domain" description="Pyridine nucleotide-disulphide oxidoreductase dimerisation" evidence="16">
    <location>
        <begin position="348"/>
        <end position="455"/>
    </location>
</feature>
<comment type="catalytic activity">
    <reaction evidence="11 15">
        <text>N(6)-[(R)-dihydrolipoyl]-L-lysyl-[protein] + NAD(+) = N(6)-[(R)-lipoyl]-L-lysyl-[protein] + NADH + H(+)</text>
        <dbReference type="Rhea" id="RHEA:15045"/>
        <dbReference type="Rhea" id="RHEA-COMP:10474"/>
        <dbReference type="Rhea" id="RHEA-COMP:10475"/>
        <dbReference type="ChEBI" id="CHEBI:15378"/>
        <dbReference type="ChEBI" id="CHEBI:57540"/>
        <dbReference type="ChEBI" id="CHEBI:57945"/>
        <dbReference type="ChEBI" id="CHEBI:83099"/>
        <dbReference type="ChEBI" id="CHEBI:83100"/>
        <dbReference type="EC" id="1.8.1.4"/>
    </reaction>
</comment>
<dbReference type="PIRSF" id="PIRSF000350">
    <property type="entry name" value="Mercury_reductase_MerA"/>
    <property type="match status" value="1"/>
</dbReference>
<dbReference type="Pfam" id="PF07992">
    <property type="entry name" value="Pyr_redox_2"/>
    <property type="match status" value="1"/>
</dbReference>
<dbReference type="InterPro" id="IPR023753">
    <property type="entry name" value="FAD/NAD-binding_dom"/>
</dbReference>
<feature type="active site" description="Proton acceptor" evidence="12">
    <location>
        <position position="446"/>
    </location>
</feature>
<dbReference type="PRINTS" id="PR00411">
    <property type="entry name" value="PNDRDTASEI"/>
</dbReference>
<dbReference type="InterPro" id="IPR036188">
    <property type="entry name" value="FAD/NAD-bd_sf"/>
</dbReference>
<keyword evidence="4" id="KW-0963">Cytoplasm</keyword>
<dbReference type="Gene3D" id="3.50.50.60">
    <property type="entry name" value="FAD/NAD(P)-binding domain"/>
    <property type="match status" value="2"/>
</dbReference>
<evidence type="ECO:0000256" key="4">
    <source>
        <dbReference type="ARBA" id="ARBA00022490"/>
    </source>
</evidence>
<feature type="binding site" evidence="13">
    <location>
        <position position="272"/>
    </location>
    <ligand>
        <name>NAD(+)</name>
        <dbReference type="ChEBI" id="CHEBI:57540"/>
    </ligand>
</feature>
<feature type="binding site" evidence="13">
    <location>
        <position position="53"/>
    </location>
    <ligand>
        <name>FAD</name>
        <dbReference type="ChEBI" id="CHEBI:57692"/>
    </ligand>
</feature>
<dbReference type="InterPro" id="IPR004099">
    <property type="entry name" value="Pyr_nucl-diS_OxRdtase_dimer"/>
</dbReference>
<dbReference type="GO" id="GO:0050660">
    <property type="term" value="F:flavin adenine dinucleotide binding"/>
    <property type="evidence" value="ECO:0007669"/>
    <property type="project" value="InterPro"/>
</dbReference>
<keyword evidence="8 13" id="KW-0520">NAD</keyword>
<evidence type="ECO:0000256" key="7">
    <source>
        <dbReference type="ARBA" id="ARBA00023002"/>
    </source>
</evidence>
<dbReference type="Proteomes" id="UP000739538">
    <property type="component" value="Unassembled WGS sequence"/>
</dbReference>
<keyword evidence="10 15" id="KW-0676">Redox-active center</keyword>
<comment type="miscellaneous">
    <text evidence="15">The active site is a redox-active disulfide bond.</text>
</comment>
<dbReference type="GO" id="GO:0004148">
    <property type="term" value="F:dihydrolipoyl dehydrogenase (NADH) activity"/>
    <property type="evidence" value="ECO:0007669"/>
    <property type="project" value="UniProtKB-EC"/>
</dbReference>
<evidence type="ECO:0000256" key="6">
    <source>
        <dbReference type="ARBA" id="ARBA00022827"/>
    </source>
</evidence>
<dbReference type="InterPro" id="IPR001100">
    <property type="entry name" value="Pyr_nuc-diS_OxRdtase"/>
</dbReference>
<evidence type="ECO:0000256" key="10">
    <source>
        <dbReference type="ARBA" id="ARBA00023284"/>
    </source>
</evidence>
<dbReference type="FunFam" id="3.30.390.30:FF:000001">
    <property type="entry name" value="Dihydrolipoyl dehydrogenase"/>
    <property type="match status" value="1"/>
</dbReference>
<feature type="domain" description="FAD/NAD(P)-binding" evidence="17">
    <location>
        <begin position="8"/>
        <end position="328"/>
    </location>
</feature>
<evidence type="ECO:0000256" key="12">
    <source>
        <dbReference type="PIRSR" id="PIRSR000350-2"/>
    </source>
</evidence>
<proteinExistence type="inferred from homology"/>
<comment type="similarity">
    <text evidence="2 15">Belongs to the class-I pyridine nucleotide-disulfide oxidoreductase family.</text>
</comment>
<dbReference type="EMBL" id="JAGQHS010000078">
    <property type="protein sequence ID" value="MCA9757035.1"/>
    <property type="molecule type" value="Genomic_DNA"/>
</dbReference>
<evidence type="ECO:0000256" key="11">
    <source>
        <dbReference type="ARBA" id="ARBA00049187"/>
    </source>
</evidence>
<evidence type="ECO:0000256" key="15">
    <source>
        <dbReference type="RuleBase" id="RU003692"/>
    </source>
</evidence>
<dbReference type="InterPro" id="IPR016156">
    <property type="entry name" value="FAD/NAD-linked_Rdtase_dimer_sf"/>
</dbReference>
<dbReference type="GO" id="GO:0006103">
    <property type="term" value="P:2-oxoglutarate metabolic process"/>
    <property type="evidence" value="ECO:0007669"/>
    <property type="project" value="TreeGrafter"/>
</dbReference>
<evidence type="ECO:0000256" key="2">
    <source>
        <dbReference type="ARBA" id="ARBA00007532"/>
    </source>
</evidence>
<evidence type="ECO:0000256" key="3">
    <source>
        <dbReference type="ARBA" id="ARBA00012608"/>
    </source>
</evidence>
<protein>
    <recommendedName>
        <fullName evidence="3 15">Dihydrolipoyl dehydrogenase</fullName>
        <ecNumber evidence="3 15">1.8.1.4</ecNumber>
    </recommendedName>
</protein>
<evidence type="ECO:0000259" key="17">
    <source>
        <dbReference type="Pfam" id="PF07992"/>
    </source>
</evidence>
<dbReference type="SUPFAM" id="SSF51905">
    <property type="entry name" value="FAD/NAD(P)-binding domain"/>
    <property type="match status" value="1"/>
</dbReference>
<evidence type="ECO:0000256" key="13">
    <source>
        <dbReference type="PIRSR" id="PIRSR000350-3"/>
    </source>
</evidence>
<comment type="caution">
    <text evidence="18">The sequence shown here is derived from an EMBL/GenBank/DDBJ whole genome shotgun (WGS) entry which is preliminary data.</text>
</comment>
<evidence type="ECO:0000313" key="18">
    <source>
        <dbReference type="EMBL" id="MCA9757035.1"/>
    </source>
</evidence>
<reference evidence="18" key="2">
    <citation type="journal article" date="2021" name="Microbiome">
        <title>Successional dynamics and alternative stable states in a saline activated sludge microbial community over 9 years.</title>
        <authorList>
            <person name="Wang Y."/>
            <person name="Ye J."/>
            <person name="Ju F."/>
            <person name="Liu L."/>
            <person name="Boyd J.A."/>
            <person name="Deng Y."/>
            <person name="Parks D.H."/>
            <person name="Jiang X."/>
            <person name="Yin X."/>
            <person name="Woodcroft B.J."/>
            <person name="Tyson G.W."/>
            <person name="Hugenholtz P."/>
            <person name="Polz M.F."/>
            <person name="Zhang T."/>
        </authorList>
    </citation>
    <scope>NUCLEOTIDE SEQUENCE</scope>
    <source>
        <strain evidence="18">HKST-UBA02</strain>
    </source>
</reference>
<dbReference type="Pfam" id="PF02852">
    <property type="entry name" value="Pyr_redox_dim"/>
    <property type="match status" value="1"/>
</dbReference>
<keyword evidence="6 13" id="KW-0274">FAD</keyword>